<feature type="compositionally biased region" description="Low complexity" evidence="2">
    <location>
        <begin position="8"/>
        <end position="25"/>
    </location>
</feature>
<feature type="compositionally biased region" description="Low complexity" evidence="2">
    <location>
        <begin position="619"/>
        <end position="635"/>
    </location>
</feature>
<dbReference type="Proteomes" id="UP000717515">
    <property type="component" value="Unassembled WGS sequence"/>
</dbReference>
<feature type="region of interest" description="Disordered" evidence="2">
    <location>
        <begin position="1"/>
        <end position="25"/>
    </location>
</feature>
<feature type="compositionally biased region" description="Basic and acidic residues" evidence="2">
    <location>
        <begin position="361"/>
        <end position="371"/>
    </location>
</feature>
<evidence type="ECO:0000256" key="3">
    <source>
        <dbReference type="SAM" id="Phobius"/>
    </source>
</evidence>
<keyword evidence="1" id="KW-0446">Lipid-binding</keyword>
<evidence type="ECO:0000313" key="6">
    <source>
        <dbReference type="Proteomes" id="UP000717515"/>
    </source>
</evidence>
<feature type="compositionally biased region" description="Polar residues" evidence="2">
    <location>
        <begin position="348"/>
        <end position="360"/>
    </location>
</feature>
<dbReference type="PANTHER" id="PTHR23310">
    <property type="entry name" value="ACYL-COA-BINDING PROTEIN, ACBP"/>
    <property type="match status" value="1"/>
</dbReference>
<evidence type="ECO:0000313" key="5">
    <source>
        <dbReference type="EMBL" id="KAG9327187.1"/>
    </source>
</evidence>
<name>A0A9P8D2B6_MORAP</name>
<proteinExistence type="predicted"/>
<dbReference type="SUPFAM" id="SSF47027">
    <property type="entry name" value="Acyl-CoA binding protein"/>
    <property type="match status" value="1"/>
</dbReference>
<dbReference type="GO" id="GO:0006631">
    <property type="term" value="P:fatty acid metabolic process"/>
    <property type="evidence" value="ECO:0007669"/>
    <property type="project" value="TreeGrafter"/>
</dbReference>
<feature type="region of interest" description="Disordered" evidence="2">
    <location>
        <begin position="144"/>
        <end position="213"/>
    </location>
</feature>
<dbReference type="InterPro" id="IPR014352">
    <property type="entry name" value="FERM/acyl-CoA-bd_prot_sf"/>
</dbReference>
<keyword evidence="3" id="KW-1133">Transmembrane helix</keyword>
<keyword evidence="3" id="KW-0812">Transmembrane</keyword>
<dbReference type="PROSITE" id="PS51228">
    <property type="entry name" value="ACB_2"/>
    <property type="match status" value="1"/>
</dbReference>
<feature type="compositionally biased region" description="Low complexity" evidence="2">
    <location>
        <begin position="181"/>
        <end position="196"/>
    </location>
</feature>
<dbReference type="InterPro" id="IPR035984">
    <property type="entry name" value="Acyl-CoA-binding_sf"/>
</dbReference>
<protein>
    <recommendedName>
        <fullName evidence="4">ACB domain-containing protein</fullName>
    </recommendedName>
</protein>
<keyword evidence="3" id="KW-0472">Membrane</keyword>
<sequence>MSAPKHTASAAARSRSPPLMPLPSLSTTVPGLTPFDRAVHVVNISNMASQSPTGTADSDKVSFSPEDQLLLYGAYKQATKGDVKGLKPTFFDIAARSKWQAWANMRGKSHQEAQEIYVDLVVKSLTRSGGHPDLHQLADEILQRPPSPQSSLSRPGSPSASPNLDKDLPPIQIESPSAPYTTPLSITPASSISSHSPHQHHMQRKGSISHSIRSVATGGMRSAAASVYELASETLADSDVEFAATGPTNSNSNHQSDAGYHEITETVVEEEILNDEEYAAEVRTSKSDPLDNVVAAMGESMEVEDATEHDRQDEDDDDDDVYQSSEEYESDSDSITSESATSVASSSGKLTPSPQPNTLDQRFHPHNQDKDDLVDEGVFEEEEKDELKAEEEGLLGSPPALDAELSPEVDTLVGLQDQDDGSRYTATEKPRISRDGSVSSGYGGSVLSDKGVVSILDIRNIALSGKDEIFSKTEDPASPSVEPYHVNVLHDTAIATPNTQDLEINGAETDSMPLKTSTTVQSVGRSEATPAHALDGLVCPVSKKTAASGAVCPAAMFAQARAAAEAEKSGQSLKSGSLNTSTTPAVDDANAERSHSPSAKHQRAMTEPAMTATTSAQEATSPPQSSLSQSAPTSAVTAATNQGKRIGQGIVSRFSALRNSLAAASARAASSALSGNPLGSSSSASKSTDNPNAVVVKDPITNQSVTVVCPHLTTTHLLETEVVRLQTDISVLHERLDLLQESLKVKSQTRAQERRSARGIFKLVLRQGLINAILLLIVFAVLYKRKSPIAFAILAYIGEGKKEGEAGWRALMRWGADMIRVGQRNQQYMLRAGRRNGYW</sequence>
<feature type="transmembrane region" description="Helical" evidence="3">
    <location>
        <begin position="763"/>
        <end position="783"/>
    </location>
</feature>
<accession>A0A9P8D2B6</accession>
<dbReference type="Gene3D" id="1.20.80.10">
    <property type="match status" value="1"/>
</dbReference>
<organism evidence="5 6">
    <name type="scientific">Mortierella alpina</name>
    <name type="common">Oleaginous fungus</name>
    <name type="synonym">Mortierella renispora</name>
    <dbReference type="NCBI Taxonomy" id="64518"/>
    <lineage>
        <taxon>Eukaryota</taxon>
        <taxon>Fungi</taxon>
        <taxon>Fungi incertae sedis</taxon>
        <taxon>Mucoromycota</taxon>
        <taxon>Mortierellomycotina</taxon>
        <taxon>Mortierellomycetes</taxon>
        <taxon>Mortierellales</taxon>
        <taxon>Mortierellaceae</taxon>
        <taxon>Mortierella</taxon>
    </lineage>
</organism>
<evidence type="ECO:0000256" key="1">
    <source>
        <dbReference type="ARBA" id="ARBA00023121"/>
    </source>
</evidence>
<feature type="compositionally biased region" description="Polar residues" evidence="2">
    <location>
        <begin position="569"/>
        <end position="584"/>
    </location>
</feature>
<dbReference type="GO" id="GO:0000062">
    <property type="term" value="F:fatty-acyl-CoA binding"/>
    <property type="evidence" value="ECO:0007669"/>
    <property type="project" value="InterPro"/>
</dbReference>
<dbReference type="PRINTS" id="PR00689">
    <property type="entry name" value="ACOABINDINGP"/>
</dbReference>
<dbReference type="InterPro" id="IPR000582">
    <property type="entry name" value="Acyl-CoA-binding_protein"/>
</dbReference>
<gene>
    <name evidence="5" type="ORF">KVV02_000903</name>
</gene>
<dbReference type="AlphaFoldDB" id="A0A9P8D2B6"/>
<dbReference type="EMBL" id="JAIFTL010000008">
    <property type="protein sequence ID" value="KAG9327187.1"/>
    <property type="molecule type" value="Genomic_DNA"/>
</dbReference>
<dbReference type="Pfam" id="PF00887">
    <property type="entry name" value="ACBP"/>
    <property type="match status" value="1"/>
</dbReference>
<feature type="domain" description="ACB" evidence="4">
    <location>
        <begin position="35"/>
        <end position="130"/>
    </location>
</feature>
<feature type="region of interest" description="Disordered" evidence="2">
    <location>
        <begin position="568"/>
        <end position="642"/>
    </location>
</feature>
<feature type="compositionally biased region" description="Low complexity" evidence="2">
    <location>
        <begin position="149"/>
        <end position="162"/>
    </location>
</feature>
<evidence type="ECO:0000259" key="4">
    <source>
        <dbReference type="PROSITE" id="PS51228"/>
    </source>
</evidence>
<feature type="compositionally biased region" description="Low complexity" evidence="2">
    <location>
        <begin position="333"/>
        <end position="347"/>
    </location>
</feature>
<feature type="compositionally biased region" description="Acidic residues" evidence="2">
    <location>
        <begin position="313"/>
        <end position="332"/>
    </location>
</feature>
<feature type="compositionally biased region" description="Acidic residues" evidence="2">
    <location>
        <begin position="372"/>
        <end position="384"/>
    </location>
</feature>
<evidence type="ECO:0000256" key="2">
    <source>
        <dbReference type="SAM" id="MobiDB-lite"/>
    </source>
</evidence>
<dbReference type="PANTHER" id="PTHR23310:SF133">
    <property type="entry name" value="COA BINDING PROTEIN, PUTATIVE (AFU_ORTHOLOGUE AFUA_1G12300)-RELATED"/>
    <property type="match status" value="1"/>
</dbReference>
<feature type="compositionally biased region" description="Basic and acidic residues" evidence="2">
    <location>
        <begin position="420"/>
        <end position="434"/>
    </location>
</feature>
<reference evidence="5" key="1">
    <citation type="submission" date="2021-07" db="EMBL/GenBank/DDBJ databases">
        <title>Draft genome of Mortierella alpina, strain LL118, isolated from an aspen leaf litter sample.</title>
        <authorList>
            <person name="Yang S."/>
            <person name="Vinatzer B.A."/>
        </authorList>
    </citation>
    <scope>NUCLEOTIDE SEQUENCE</scope>
    <source>
        <strain evidence="5">LL118</strain>
    </source>
</reference>
<feature type="region of interest" description="Disordered" evidence="2">
    <location>
        <begin position="280"/>
        <end position="443"/>
    </location>
</feature>
<comment type="caution">
    <text evidence="5">The sequence shown here is derived from an EMBL/GenBank/DDBJ whole genome shotgun (WGS) entry which is preliminary data.</text>
</comment>